<reference evidence="4 5" key="1">
    <citation type="submission" date="2014-04" db="EMBL/GenBank/DDBJ databases">
        <authorList>
            <person name="Hornung B.V."/>
        </authorList>
    </citation>
    <scope>NUCLEOTIDE SEQUENCE [LARGE SCALE GENOMIC DNA]</scope>
    <source>
        <strain evidence="4 5">CRIB</strain>
    </source>
</reference>
<dbReference type="EMBL" id="LN555523">
    <property type="protein sequence ID" value="CED92891.1"/>
    <property type="molecule type" value="Genomic_DNA"/>
</dbReference>
<feature type="transmembrane region" description="Helical" evidence="3">
    <location>
        <begin position="6"/>
        <end position="23"/>
    </location>
</feature>
<keyword evidence="2" id="KW-0175">Coiled coil</keyword>
<comment type="similarity">
    <text evidence="1">Belongs to the UPF0749 family.</text>
</comment>
<sequence>MKRNYMSIIFIVFIIGLLIGILIKDYNKQVSLYVNKDKFIKNEIKSTQKSIKVMGKEKEKIEKEIEILKSKNQNSKVANQVNTLKEILGYIDVKGSGLLINIDAINDEMGNIANSIDYNKILLNIVNEIKVNGGEYVSINNQRLNQYSEISLAGNHININSTPIAQPYNINVIGDVDKLTDYINKKNTYLDSIGNNYQLRVETKIEKNITIEKLNIINKLENIEGE</sequence>
<dbReference type="InterPro" id="IPR010273">
    <property type="entry name" value="DUF881"/>
</dbReference>
<keyword evidence="5" id="KW-1185">Reference proteome</keyword>
<keyword evidence="3" id="KW-1133">Transmembrane helix</keyword>
<dbReference type="Proteomes" id="UP000245622">
    <property type="component" value="Chromosome 1"/>
</dbReference>
<evidence type="ECO:0000313" key="4">
    <source>
        <dbReference type="EMBL" id="CED92891.1"/>
    </source>
</evidence>
<feature type="coiled-coil region" evidence="2">
    <location>
        <begin position="44"/>
        <end position="78"/>
    </location>
</feature>
<evidence type="ECO:0000256" key="3">
    <source>
        <dbReference type="SAM" id="Phobius"/>
    </source>
</evidence>
<evidence type="ECO:0008006" key="6">
    <source>
        <dbReference type="Google" id="ProtNLM"/>
    </source>
</evidence>
<dbReference type="KEGG" id="ril:CRIB_132"/>
<dbReference type="GeneID" id="82204315"/>
<dbReference type="RefSeq" id="WP_180702671.1">
    <property type="nucleotide sequence ID" value="NZ_CAJUCR010000006.1"/>
</dbReference>
<dbReference type="Pfam" id="PF05949">
    <property type="entry name" value="DUF881"/>
    <property type="match status" value="1"/>
</dbReference>
<dbReference type="Gene3D" id="3.30.70.1880">
    <property type="entry name" value="Protein of unknown function DUF881"/>
    <property type="match status" value="1"/>
</dbReference>
<organism evidence="4 5">
    <name type="scientific">Romboutsia ilealis</name>
    <dbReference type="NCBI Taxonomy" id="1115758"/>
    <lineage>
        <taxon>Bacteria</taxon>
        <taxon>Bacillati</taxon>
        <taxon>Bacillota</taxon>
        <taxon>Clostridia</taxon>
        <taxon>Peptostreptococcales</taxon>
        <taxon>Peptostreptococcaceae</taxon>
        <taxon>Romboutsia</taxon>
    </lineage>
</organism>
<keyword evidence="3" id="KW-0472">Membrane</keyword>
<dbReference type="AlphaFoldDB" id="A0A1V1HY53"/>
<accession>A0A1V1HY53</accession>
<gene>
    <name evidence="4" type="ORF">CRIB_132</name>
</gene>
<proteinExistence type="inferred from homology"/>
<evidence type="ECO:0000256" key="1">
    <source>
        <dbReference type="ARBA" id="ARBA00009108"/>
    </source>
</evidence>
<evidence type="ECO:0000256" key="2">
    <source>
        <dbReference type="SAM" id="Coils"/>
    </source>
</evidence>
<dbReference type="PANTHER" id="PTHR37313:SF2">
    <property type="entry name" value="UPF0749 PROTEIN YLXX"/>
    <property type="match status" value="1"/>
</dbReference>
<evidence type="ECO:0000313" key="5">
    <source>
        <dbReference type="Proteomes" id="UP000245622"/>
    </source>
</evidence>
<protein>
    <recommendedName>
        <fullName evidence="6">Division initiation protein</fullName>
    </recommendedName>
</protein>
<name>A0A1V1HY53_9FIRM</name>
<keyword evidence="3" id="KW-0812">Transmembrane</keyword>
<dbReference type="PANTHER" id="PTHR37313">
    <property type="entry name" value="UPF0749 PROTEIN RV1825"/>
    <property type="match status" value="1"/>
</dbReference>